<dbReference type="InterPro" id="IPR036271">
    <property type="entry name" value="Tet_transcr_reg_TetR-rel_C_sf"/>
</dbReference>
<evidence type="ECO:0000256" key="3">
    <source>
        <dbReference type="ARBA" id="ARBA00023125"/>
    </source>
</evidence>
<dbReference type="SUPFAM" id="SSF46689">
    <property type="entry name" value="Homeodomain-like"/>
    <property type="match status" value="1"/>
</dbReference>
<dbReference type="PANTHER" id="PTHR30055">
    <property type="entry name" value="HTH-TYPE TRANSCRIPTIONAL REGULATOR RUTR"/>
    <property type="match status" value="1"/>
</dbReference>
<keyword evidence="4" id="KW-0804">Transcription</keyword>
<proteinExistence type="predicted"/>
<dbReference type="GO" id="GO:0000976">
    <property type="term" value="F:transcription cis-regulatory region binding"/>
    <property type="evidence" value="ECO:0007669"/>
    <property type="project" value="TreeGrafter"/>
</dbReference>
<dbReference type="EMBL" id="BMMD01000010">
    <property type="protein sequence ID" value="GGJ81732.1"/>
    <property type="molecule type" value="Genomic_DNA"/>
</dbReference>
<dbReference type="RefSeq" id="WP_188743314.1">
    <property type="nucleotide sequence ID" value="NZ_BAABFW010000030.1"/>
</dbReference>
<dbReference type="Gene3D" id="1.10.357.10">
    <property type="entry name" value="Tetracycline Repressor, domain 2"/>
    <property type="match status" value="1"/>
</dbReference>
<name>A0A917USF6_9MICO</name>
<reference evidence="7" key="1">
    <citation type="journal article" date="2014" name="Int. J. Syst. Evol. Microbiol.">
        <title>Complete genome sequence of Corynebacterium casei LMG S-19264T (=DSM 44701T), isolated from a smear-ripened cheese.</title>
        <authorList>
            <consortium name="US DOE Joint Genome Institute (JGI-PGF)"/>
            <person name="Walter F."/>
            <person name="Albersmeier A."/>
            <person name="Kalinowski J."/>
            <person name="Ruckert C."/>
        </authorList>
    </citation>
    <scope>NUCLEOTIDE SEQUENCE</scope>
    <source>
        <strain evidence="7">CGMCC 1.8984</strain>
    </source>
</reference>
<dbReference type="InterPro" id="IPR039538">
    <property type="entry name" value="BetI_C"/>
</dbReference>
<dbReference type="PANTHER" id="PTHR30055:SF228">
    <property type="entry name" value="TRANSCRIPTIONAL REGULATOR-RELATED"/>
    <property type="match status" value="1"/>
</dbReference>
<organism evidence="7 8">
    <name type="scientific">Agromyces bauzanensis</name>
    <dbReference type="NCBI Taxonomy" id="1308924"/>
    <lineage>
        <taxon>Bacteria</taxon>
        <taxon>Bacillati</taxon>
        <taxon>Actinomycetota</taxon>
        <taxon>Actinomycetes</taxon>
        <taxon>Micrococcales</taxon>
        <taxon>Microbacteriaceae</taxon>
        <taxon>Agromyces</taxon>
    </lineage>
</organism>
<keyword evidence="3 5" id="KW-0238">DNA-binding</keyword>
<sequence length="232" mass="25217">MATRLEPAARRDQILAATLRLVARDGFARVTLRDVAAEVGVVHGLIRHYFPTREQLMAEAFDAAVLAELEGDEEVAERVEPVEALADWLTTTPRDHYFVWIDAWSEAHRNPELLAALTRHHRDCERRLARIIERLAESGRGASADPAADAKILTALVDGLAVQHHAIDLIDRAEADRVVFTAAEERLGLERGTLAASRPTAARGQWAAAGAAAGARAVVASGPAEHRGRGIR</sequence>
<keyword evidence="2" id="KW-0805">Transcription regulation</keyword>
<gene>
    <name evidence="7" type="ORF">GCM10011372_20260</name>
</gene>
<dbReference type="Pfam" id="PF00440">
    <property type="entry name" value="TetR_N"/>
    <property type="match status" value="1"/>
</dbReference>
<reference evidence="7" key="2">
    <citation type="submission" date="2020-09" db="EMBL/GenBank/DDBJ databases">
        <authorList>
            <person name="Sun Q."/>
            <person name="Zhou Y."/>
        </authorList>
    </citation>
    <scope>NUCLEOTIDE SEQUENCE</scope>
    <source>
        <strain evidence="7">CGMCC 1.8984</strain>
    </source>
</reference>
<dbReference type="GO" id="GO:0003700">
    <property type="term" value="F:DNA-binding transcription factor activity"/>
    <property type="evidence" value="ECO:0007669"/>
    <property type="project" value="TreeGrafter"/>
</dbReference>
<feature type="DNA-binding region" description="H-T-H motif" evidence="5">
    <location>
        <begin position="31"/>
        <end position="50"/>
    </location>
</feature>
<keyword evidence="1" id="KW-0678">Repressor</keyword>
<evidence type="ECO:0000256" key="5">
    <source>
        <dbReference type="PROSITE-ProRule" id="PRU00335"/>
    </source>
</evidence>
<evidence type="ECO:0000256" key="4">
    <source>
        <dbReference type="ARBA" id="ARBA00023163"/>
    </source>
</evidence>
<keyword evidence="8" id="KW-1185">Reference proteome</keyword>
<dbReference type="PRINTS" id="PR00455">
    <property type="entry name" value="HTHTETR"/>
</dbReference>
<dbReference type="PROSITE" id="PS50977">
    <property type="entry name" value="HTH_TETR_2"/>
    <property type="match status" value="1"/>
</dbReference>
<evidence type="ECO:0000259" key="6">
    <source>
        <dbReference type="PROSITE" id="PS50977"/>
    </source>
</evidence>
<evidence type="ECO:0000256" key="2">
    <source>
        <dbReference type="ARBA" id="ARBA00023015"/>
    </source>
</evidence>
<feature type="domain" description="HTH tetR-type" evidence="6">
    <location>
        <begin position="8"/>
        <end position="68"/>
    </location>
</feature>
<protein>
    <submittedName>
        <fullName evidence="7">Transcriptional regulator</fullName>
    </submittedName>
</protein>
<dbReference type="Proteomes" id="UP000636956">
    <property type="component" value="Unassembled WGS sequence"/>
</dbReference>
<dbReference type="InterPro" id="IPR009057">
    <property type="entry name" value="Homeodomain-like_sf"/>
</dbReference>
<dbReference type="AlphaFoldDB" id="A0A917USF6"/>
<dbReference type="InterPro" id="IPR001647">
    <property type="entry name" value="HTH_TetR"/>
</dbReference>
<comment type="caution">
    <text evidence="7">The sequence shown here is derived from an EMBL/GenBank/DDBJ whole genome shotgun (WGS) entry which is preliminary data.</text>
</comment>
<dbReference type="InterPro" id="IPR050109">
    <property type="entry name" value="HTH-type_TetR-like_transc_reg"/>
</dbReference>
<accession>A0A917USF6</accession>
<evidence type="ECO:0000313" key="7">
    <source>
        <dbReference type="EMBL" id="GGJ81732.1"/>
    </source>
</evidence>
<dbReference type="SUPFAM" id="SSF48498">
    <property type="entry name" value="Tetracyclin repressor-like, C-terminal domain"/>
    <property type="match status" value="1"/>
</dbReference>
<evidence type="ECO:0000313" key="8">
    <source>
        <dbReference type="Proteomes" id="UP000636956"/>
    </source>
</evidence>
<dbReference type="Pfam" id="PF13977">
    <property type="entry name" value="TetR_C_6"/>
    <property type="match status" value="1"/>
</dbReference>
<evidence type="ECO:0000256" key="1">
    <source>
        <dbReference type="ARBA" id="ARBA00022491"/>
    </source>
</evidence>